<evidence type="ECO:0000313" key="15">
    <source>
        <dbReference type="Proteomes" id="UP000728032"/>
    </source>
</evidence>
<comment type="function">
    <text evidence="13">Self-glucosylating initiator of glycogen synthesis. It catalyzes the formation of a short alpha (1,4)-glucosyl chain covalently attached via a glucose 1-O-tyrosyl linkage to internal tyrosine residues and these chains act as primers for the elongation reaction catalyzed by glycogen synthase.</text>
</comment>
<comment type="catalytic activity">
    <reaction evidence="11">
        <text>[1,4-alpha-D-glucosyl](n)-L-tyrosyl-[glycogenin] + UDP-alpha-D-glucose = [1,4-alpha-D-glucosyl](n+1)-L-tyrosyl-[glycogenin] + UDP + H(+)</text>
        <dbReference type="Rhea" id="RHEA:56560"/>
        <dbReference type="Rhea" id="RHEA-COMP:14606"/>
        <dbReference type="Rhea" id="RHEA-COMP:14607"/>
        <dbReference type="ChEBI" id="CHEBI:15378"/>
        <dbReference type="ChEBI" id="CHEBI:58223"/>
        <dbReference type="ChEBI" id="CHEBI:58885"/>
        <dbReference type="ChEBI" id="CHEBI:140574"/>
        <dbReference type="EC" id="2.4.1.186"/>
    </reaction>
</comment>
<comment type="similarity">
    <text evidence="9">Belongs to the glycosyltransferase 8 family. Glycogenin subfamily.</text>
</comment>
<dbReference type="OrthoDB" id="2014201at2759"/>
<evidence type="ECO:0000256" key="13">
    <source>
        <dbReference type="ARBA" id="ARBA00057883"/>
    </source>
</evidence>
<keyword evidence="6" id="KW-0320">Glycogen biosynthesis</keyword>
<keyword evidence="8" id="KW-0464">Manganese</keyword>
<comment type="catalytic activity">
    <reaction evidence="12">
        <text>L-tyrosyl-[glycogenin] + UDP-alpha-D-glucose = alpha-D-glucosyl-L-tyrosyl-[glycogenin] + UDP + H(+)</text>
        <dbReference type="Rhea" id="RHEA:23360"/>
        <dbReference type="Rhea" id="RHEA-COMP:14604"/>
        <dbReference type="Rhea" id="RHEA-COMP:14605"/>
        <dbReference type="ChEBI" id="CHEBI:15378"/>
        <dbReference type="ChEBI" id="CHEBI:46858"/>
        <dbReference type="ChEBI" id="CHEBI:58223"/>
        <dbReference type="ChEBI" id="CHEBI:58885"/>
        <dbReference type="ChEBI" id="CHEBI:140573"/>
        <dbReference type="EC" id="2.4.1.186"/>
    </reaction>
</comment>
<dbReference type="InterPro" id="IPR050587">
    <property type="entry name" value="GNT1/Glycosyltrans_8"/>
</dbReference>
<evidence type="ECO:0000256" key="10">
    <source>
        <dbReference type="ARBA" id="ARBA00038934"/>
    </source>
</evidence>
<accession>A0A7R9M922</accession>
<dbReference type="EMBL" id="OC924781">
    <property type="protein sequence ID" value="CAD7655734.1"/>
    <property type="molecule type" value="Genomic_DNA"/>
</dbReference>
<evidence type="ECO:0000256" key="6">
    <source>
        <dbReference type="ARBA" id="ARBA00023056"/>
    </source>
</evidence>
<evidence type="ECO:0000256" key="3">
    <source>
        <dbReference type="ARBA" id="ARBA00022490"/>
    </source>
</evidence>
<dbReference type="GO" id="GO:0005737">
    <property type="term" value="C:cytoplasm"/>
    <property type="evidence" value="ECO:0007669"/>
    <property type="project" value="UniProtKB-SubCell"/>
</dbReference>
<keyword evidence="15" id="KW-1185">Reference proteome</keyword>
<evidence type="ECO:0000313" key="14">
    <source>
        <dbReference type="EMBL" id="CAD7655734.1"/>
    </source>
</evidence>
<evidence type="ECO:0000256" key="8">
    <source>
        <dbReference type="ARBA" id="ARBA00023211"/>
    </source>
</evidence>
<proteinExistence type="inferred from homology"/>
<protein>
    <recommendedName>
        <fullName evidence="10">glycogenin glucosyltransferase</fullName>
        <ecNumber evidence="10">2.4.1.186</ecNumber>
    </recommendedName>
</protein>
<dbReference type="PANTHER" id="PTHR11183">
    <property type="entry name" value="GLYCOGENIN SUBFAMILY MEMBER"/>
    <property type="match status" value="1"/>
</dbReference>
<dbReference type="GO" id="GO:0005978">
    <property type="term" value="P:glycogen biosynthetic process"/>
    <property type="evidence" value="ECO:0007669"/>
    <property type="project" value="UniProtKB-KW"/>
</dbReference>
<comment type="subcellular location">
    <subcellularLocation>
        <location evidence="2">Cytoplasm</location>
    </subcellularLocation>
</comment>
<gene>
    <name evidence="14" type="ORF">ONB1V03_LOCUS12377</name>
</gene>
<keyword evidence="7" id="KW-0325">Glycoprotein</keyword>
<name>A0A7R9M922_9ACAR</name>
<organism evidence="14">
    <name type="scientific">Oppiella nova</name>
    <dbReference type="NCBI Taxonomy" id="334625"/>
    <lineage>
        <taxon>Eukaryota</taxon>
        <taxon>Metazoa</taxon>
        <taxon>Ecdysozoa</taxon>
        <taxon>Arthropoda</taxon>
        <taxon>Chelicerata</taxon>
        <taxon>Arachnida</taxon>
        <taxon>Acari</taxon>
        <taxon>Acariformes</taxon>
        <taxon>Sarcoptiformes</taxon>
        <taxon>Oribatida</taxon>
        <taxon>Brachypylina</taxon>
        <taxon>Oppioidea</taxon>
        <taxon>Oppiidae</taxon>
        <taxon>Oppiella</taxon>
    </lineage>
</organism>
<dbReference type="GO" id="GO:0046872">
    <property type="term" value="F:metal ion binding"/>
    <property type="evidence" value="ECO:0007669"/>
    <property type="project" value="UniProtKB-KW"/>
</dbReference>
<dbReference type="SUPFAM" id="SSF53448">
    <property type="entry name" value="Nucleotide-diphospho-sugar transferases"/>
    <property type="match status" value="1"/>
</dbReference>
<dbReference type="InterPro" id="IPR029044">
    <property type="entry name" value="Nucleotide-diphossugar_trans"/>
</dbReference>
<dbReference type="InterPro" id="IPR002495">
    <property type="entry name" value="Glyco_trans_8"/>
</dbReference>
<dbReference type="AlphaFoldDB" id="A0A7R9M922"/>
<dbReference type="CDD" id="cd02537">
    <property type="entry name" value="GT8_Glycogenin"/>
    <property type="match status" value="1"/>
</dbReference>
<evidence type="ECO:0000256" key="9">
    <source>
        <dbReference type="ARBA" id="ARBA00038162"/>
    </source>
</evidence>
<dbReference type="Gene3D" id="3.90.550.10">
    <property type="entry name" value="Spore Coat Polysaccharide Biosynthesis Protein SpsA, Chain A"/>
    <property type="match status" value="1"/>
</dbReference>
<evidence type="ECO:0000256" key="12">
    <source>
        <dbReference type="ARBA" id="ARBA00052293"/>
    </source>
</evidence>
<keyword evidence="3" id="KW-0963">Cytoplasm</keyword>
<dbReference type="Pfam" id="PF01501">
    <property type="entry name" value="Glyco_transf_8"/>
    <property type="match status" value="1"/>
</dbReference>
<keyword evidence="5" id="KW-0479">Metal-binding</keyword>
<keyword evidence="4" id="KW-0808">Transferase</keyword>
<evidence type="ECO:0000256" key="7">
    <source>
        <dbReference type="ARBA" id="ARBA00023180"/>
    </source>
</evidence>
<evidence type="ECO:0000256" key="1">
    <source>
        <dbReference type="ARBA" id="ARBA00001936"/>
    </source>
</evidence>
<dbReference type="Proteomes" id="UP000728032">
    <property type="component" value="Unassembled WGS sequence"/>
</dbReference>
<sequence length="257" mass="29263">MKRPELGVTLSKIHCWRLTQYKKCVFLDADCLIVHNIDELFEKEELSAVPDIGWPDCFNSGVFVYSPSEETFRALLKSAIESGSFDGGDQGLLNTYFSDWRTKDISRHLSFIYNMSSIAVYSYPPAYKQFGKNVKVIHFLGSLKPWFYPYNVLSGQVSQPKDMQGSQQLEHVQQWWDIFMSKVQSSLTTDDSGLAGSLSKIHLSGEYRGLEEVQGGNRDEFARQQAWERGQIDYLGTDSFANIQKKIDEAINARVGQ</sequence>
<dbReference type="GO" id="GO:0008466">
    <property type="term" value="F:glycogenin glucosyltransferase activity"/>
    <property type="evidence" value="ECO:0007669"/>
    <property type="project" value="UniProtKB-EC"/>
</dbReference>
<dbReference type="FunFam" id="3.90.550.10:FF:000092">
    <property type="entry name" value="Glycogenin 2"/>
    <property type="match status" value="1"/>
</dbReference>
<dbReference type="EMBL" id="CAJPVJ010009956">
    <property type="protein sequence ID" value="CAG2172921.1"/>
    <property type="molecule type" value="Genomic_DNA"/>
</dbReference>
<evidence type="ECO:0000256" key="2">
    <source>
        <dbReference type="ARBA" id="ARBA00004496"/>
    </source>
</evidence>
<dbReference type="EC" id="2.4.1.186" evidence="10"/>
<comment type="cofactor">
    <cofactor evidence="1">
        <name>Mn(2+)</name>
        <dbReference type="ChEBI" id="CHEBI:29035"/>
    </cofactor>
</comment>
<evidence type="ECO:0000256" key="11">
    <source>
        <dbReference type="ARBA" id="ARBA00050886"/>
    </source>
</evidence>
<evidence type="ECO:0000256" key="5">
    <source>
        <dbReference type="ARBA" id="ARBA00022723"/>
    </source>
</evidence>
<reference evidence="14" key="1">
    <citation type="submission" date="2020-11" db="EMBL/GenBank/DDBJ databases">
        <authorList>
            <person name="Tran Van P."/>
        </authorList>
    </citation>
    <scope>NUCLEOTIDE SEQUENCE</scope>
</reference>
<evidence type="ECO:0000256" key="4">
    <source>
        <dbReference type="ARBA" id="ARBA00022679"/>
    </source>
</evidence>